<feature type="transmembrane region" description="Helical" evidence="1">
    <location>
        <begin position="6"/>
        <end position="25"/>
    </location>
</feature>
<dbReference type="EMBL" id="MFGB01000022">
    <property type="protein sequence ID" value="OGF25302.1"/>
    <property type="molecule type" value="Genomic_DNA"/>
</dbReference>
<evidence type="ECO:0000256" key="1">
    <source>
        <dbReference type="SAM" id="Phobius"/>
    </source>
</evidence>
<keyword evidence="1" id="KW-0812">Transmembrane</keyword>
<evidence type="ECO:0000313" key="4">
    <source>
        <dbReference type="Proteomes" id="UP000178367"/>
    </source>
</evidence>
<feature type="transmembrane region" description="Helical" evidence="1">
    <location>
        <begin position="62"/>
        <end position="80"/>
    </location>
</feature>
<dbReference type="InterPro" id="IPR037185">
    <property type="entry name" value="EmrE-like"/>
</dbReference>
<dbReference type="STRING" id="1797994.A2227_07960"/>
<organism evidence="3 4">
    <name type="scientific">Candidatus Falkowbacteria bacterium RIFOXYA2_FULL_47_19</name>
    <dbReference type="NCBI Taxonomy" id="1797994"/>
    <lineage>
        <taxon>Bacteria</taxon>
        <taxon>Candidatus Falkowiibacteriota</taxon>
    </lineage>
</organism>
<keyword evidence="1" id="KW-0472">Membrane</keyword>
<name>A0A1F5SFC0_9BACT</name>
<feature type="domain" description="EamA" evidence="2">
    <location>
        <begin position="2"/>
        <end position="134"/>
    </location>
</feature>
<dbReference type="PANTHER" id="PTHR22911">
    <property type="entry name" value="ACYL-MALONYL CONDENSING ENZYME-RELATED"/>
    <property type="match status" value="1"/>
</dbReference>
<feature type="transmembrane region" description="Helical" evidence="1">
    <location>
        <begin position="298"/>
        <end position="321"/>
    </location>
</feature>
<gene>
    <name evidence="3" type="ORF">A2227_07960</name>
</gene>
<dbReference type="Proteomes" id="UP000178367">
    <property type="component" value="Unassembled WGS sequence"/>
</dbReference>
<feature type="transmembrane region" description="Helical" evidence="1">
    <location>
        <begin position="199"/>
        <end position="219"/>
    </location>
</feature>
<evidence type="ECO:0000259" key="2">
    <source>
        <dbReference type="Pfam" id="PF00892"/>
    </source>
</evidence>
<feature type="transmembrane region" description="Helical" evidence="1">
    <location>
        <begin position="171"/>
        <end position="193"/>
    </location>
</feature>
<feature type="transmembrane region" description="Helical" evidence="1">
    <location>
        <begin position="92"/>
        <end position="112"/>
    </location>
</feature>
<dbReference type="SUPFAM" id="SSF103481">
    <property type="entry name" value="Multidrug resistance efflux transporter EmrE"/>
    <property type="match status" value="1"/>
</dbReference>
<accession>A0A1F5SFC0</accession>
<evidence type="ECO:0000313" key="3">
    <source>
        <dbReference type="EMBL" id="OGF25302.1"/>
    </source>
</evidence>
<comment type="caution">
    <text evidence="3">The sequence shown here is derived from an EMBL/GenBank/DDBJ whole genome shotgun (WGS) entry which is preliminary data.</text>
</comment>
<reference evidence="3 4" key="1">
    <citation type="journal article" date="2016" name="Nat. Commun.">
        <title>Thousands of microbial genomes shed light on interconnected biogeochemical processes in an aquifer system.</title>
        <authorList>
            <person name="Anantharaman K."/>
            <person name="Brown C.T."/>
            <person name="Hug L.A."/>
            <person name="Sharon I."/>
            <person name="Castelle C.J."/>
            <person name="Probst A.J."/>
            <person name="Thomas B.C."/>
            <person name="Singh A."/>
            <person name="Wilkins M.J."/>
            <person name="Karaoz U."/>
            <person name="Brodie E.L."/>
            <person name="Williams K.H."/>
            <person name="Hubbard S.S."/>
            <person name="Banfield J.F."/>
        </authorList>
    </citation>
    <scope>NUCLEOTIDE SEQUENCE [LARGE SCALE GENOMIC DNA]</scope>
</reference>
<feature type="transmembrane region" description="Helical" evidence="1">
    <location>
        <begin position="266"/>
        <end position="286"/>
    </location>
</feature>
<dbReference type="Pfam" id="PF00892">
    <property type="entry name" value="EamA"/>
    <property type="match status" value="1"/>
</dbReference>
<sequence>MTWLLVAIAAYSINAGVYVADKFLLSKKIHSSITYAFYVGIWSIFNLVILAFDPWTPDLRELMIDLLAGMLFLATLVFWYKALHQSEATRVVPIVGALVPIFSFIFSYIFLGESLGERQLLAFFILINGGILISIKRTRIYLIPEVMNRFKNIFGDVLGGIHAAYRPTRRLLTNSVTSALFFAGYYVLIKYIYLNQPFIGSFVWSRVGSFLGALLILFIPDWRRNIVDHQRGAKTPKNMGFFLGVRVLAALAFIMLNWAISLGNVALVNSLQGAQYMFLIVIVFFLSTRYPRYLKEELGGGVMLQKLIGATLVGTGLYMLIL</sequence>
<feature type="transmembrane region" description="Helical" evidence="1">
    <location>
        <begin position="118"/>
        <end position="135"/>
    </location>
</feature>
<proteinExistence type="predicted"/>
<dbReference type="AlphaFoldDB" id="A0A1F5SFC0"/>
<dbReference type="PANTHER" id="PTHR22911:SF137">
    <property type="entry name" value="SOLUTE CARRIER FAMILY 35 MEMBER G2-RELATED"/>
    <property type="match status" value="1"/>
</dbReference>
<dbReference type="InterPro" id="IPR000620">
    <property type="entry name" value="EamA_dom"/>
</dbReference>
<keyword evidence="1" id="KW-1133">Transmembrane helix</keyword>
<feature type="transmembrane region" description="Helical" evidence="1">
    <location>
        <begin position="37"/>
        <end position="56"/>
    </location>
</feature>
<feature type="transmembrane region" description="Helical" evidence="1">
    <location>
        <begin position="240"/>
        <end position="260"/>
    </location>
</feature>
<dbReference type="GO" id="GO:0016020">
    <property type="term" value="C:membrane"/>
    <property type="evidence" value="ECO:0007669"/>
    <property type="project" value="InterPro"/>
</dbReference>
<protein>
    <recommendedName>
        <fullName evidence="2">EamA domain-containing protein</fullName>
    </recommendedName>
</protein>